<evidence type="ECO:0000256" key="2">
    <source>
        <dbReference type="ARBA" id="ARBA00006168"/>
    </source>
</evidence>
<keyword evidence="4" id="KW-0227">DNA damage</keyword>
<proteinExistence type="inferred from homology"/>
<keyword evidence="5" id="KW-0067">ATP-binding</keyword>
<feature type="region of interest" description="Disordered" evidence="8">
    <location>
        <begin position="1"/>
        <end position="78"/>
    </location>
</feature>
<gene>
    <name evidence="9" type="ORF">SCP_0604500</name>
</gene>
<feature type="compositionally biased region" description="Basic and acidic residues" evidence="8">
    <location>
        <begin position="428"/>
        <end position="441"/>
    </location>
</feature>
<dbReference type="PANTHER" id="PTHR12172:SF0">
    <property type="entry name" value="CELL CYCLE CHECKPOINT PROTEIN RAD17"/>
    <property type="match status" value="1"/>
</dbReference>
<dbReference type="GO" id="GO:0003682">
    <property type="term" value="F:chromatin binding"/>
    <property type="evidence" value="ECO:0007669"/>
    <property type="project" value="TreeGrafter"/>
</dbReference>
<accession>A0A401GQF5</accession>
<comment type="subcellular location">
    <subcellularLocation>
        <location evidence="1">Nucleus</location>
    </subcellularLocation>
</comment>
<evidence type="ECO:0000256" key="8">
    <source>
        <dbReference type="SAM" id="MobiDB-lite"/>
    </source>
</evidence>
<protein>
    <submittedName>
        <fullName evidence="9">P-loop containing nucleoside triphosphate hydrolase protein</fullName>
    </submittedName>
</protein>
<dbReference type="Gene3D" id="3.40.50.300">
    <property type="entry name" value="P-loop containing nucleotide triphosphate hydrolases"/>
    <property type="match status" value="1"/>
</dbReference>
<dbReference type="InParanoid" id="A0A401GQF5"/>
<dbReference type="SUPFAM" id="SSF52540">
    <property type="entry name" value="P-loop containing nucleoside triphosphate hydrolases"/>
    <property type="match status" value="1"/>
</dbReference>
<dbReference type="STRING" id="139825.A0A401GQF5"/>
<evidence type="ECO:0000256" key="7">
    <source>
        <dbReference type="ARBA" id="ARBA00023306"/>
    </source>
</evidence>
<dbReference type="AlphaFoldDB" id="A0A401GQF5"/>
<evidence type="ECO:0000256" key="4">
    <source>
        <dbReference type="ARBA" id="ARBA00022763"/>
    </source>
</evidence>
<evidence type="ECO:0000256" key="1">
    <source>
        <dbReference type="ARBA" id="ARBA00004123"/>
    </source>
</evidence>
<comment type="similarity">
    <text evidence="2">Belongs to the rad17/RAD24 family.</text>
</comment>
<dbReference type="InterPro" id="IPR004582">
    <property type="entry name" value="Checkpoint_prot_Rad17_Rad24"/>
</dbReference>
<dbReference type="GO" id="GO:0033314">
    <property type="term" value="P:mitotic DNA replication checkpoint signaling"/>
    <property type="evidence" value="ECO:0007669"/>
    <property type="project" value="TreeGrafter"/>
</dbReference>
<dbReference type="GO" id="GO:0003689">
    <property type="term" value="F:DNA clamp loader activity"/>
    <property type="evidence" value="ECO:0007669"/>
    <property type="project" value="TreeGrafter"/>
</dbReference>
<dbReference type="GO" id="GO:0005524">
    <property type="term" value="F:ATP binding"/>
    <property type="evidence" value="ECO:0007669"/>
    <property type="project" value="UniProtKB-KW"/>
</dbReference>
<dbReference type="PANTHER" id="PTHR12172">
    <property type="entry name" value="CELL CYCLE CHECKPOINT PROTEIN RAD17"/>
    <property type="match status" value="1"/>
</dbReference>
<feature type="compositionally biased region" description="Polar residues" evidence="8">
    <location>
        <begin position="51"/>
        <end position="61"/>
    </location>
</feature>
<dbReference type="RefSeq" id="XP_027615384.1">
    <property type="nucleotide sequence ID" value="XM_027759583.1"/>
</dbReference>
<feature type="compositionally biased region" description="Basic and acidic residues" evidence="8">
    <location>
        <begin position="62"/>
        <end position="78"/>
    </location>
</feature>
<evidence type="ECO:0000256" key="5">
    <source>
        <dbReference type="ARBA" id="ARBA00022840"/>
    </source>
</evidence>
<keyword evidence="7" id="KW-0131">Cell cycle</keyword>
<evidence type="ECO:0000256" key="6">
    <source>
        <dbReference type="ARBA" id="ARBA00023242"/>
    </source>
</evidence>
<dbReference type="EMBL" id="BFAD01000006">
    <property type="protein sequence ID" value="GBE84471.1"/>
    <property type="molecule type" value="Genomic_DNA"/>
</dbReference>
<feature type="compositionally biased region" description="Basic residues" evidence="8">
    <location>
        <begin position="1"/>
        <end position="12"/>
    </location>
</feature>
<dbReference type="Pfam" id="PF03215">
    <property type="entry name" value="Rad17"/>
    <property type="match status" value="1"/>
</dbReference>
<comment type="caution">
    <text evidence="9">The sequence shown here is derived from an EMBL/GenBank/DDBJ whole genome shotgun (WGS) entry which is preliminary data.</text>
</comment>
<dbReference type="GO" id="GO:0006281">
    <property type="term" value="P:DNA repair"/>
    <property type="evidence" value="ECO:0007669"/>
    <property type="project" value="InterPro"/>
</dbReference>
<organism evidence="9 10">
    <name type="scientific">Sparassis crispa</name>
    <dbReference type="NCBI Taxonomy" id="139825"/>
    <lineage>
        <taxon>Eukaryota</taxon>
        <taxon>Fungi</taxon>
        <taxon>Dikarya</taxon>
        <taxon>Basidiomycota</taxon>
        <taxon>Agaricomycotina</taxon>
        <taxon>Agaricomycetes</taxon>
        <taxon>Polyporales</taxon>
        <taxon>Sparassidaceae</taxon>
        <taxon>Sparassis</taxon>
    </lineage>
</organism>
<reference evidence="9 10" key="1">
    <citation type="journal article" date="2018" name="Sci. Rep.">
        <title>Genome sequence of the cauliflower mushroom Sparassis crispa (Hanabiratake) and its association with beneficial usage.</title>
        <authorList>
            <person name="Kiyama R."/>
            <person name="Furutani Y."/>
            <person name="Kawaguchi K."/>
            <person name="Nakanishi T."/>
        </authorList>
    </citation>
    <scope>NUCLEOTIDE SEQUENCE [LARGE SCALE GENOMIC DNA]</scope>
</reference>
<evidence type="ECO:0000256" key="3">
    <source>
        <dbReference type="ARBA" id="ARBA00022741"/>
    </source>
</evidence>
<sequence>MPKKAQRPKKQPSRVSNIRLDSPPLIGPPPTKRQKVKPLSSLAKPPVFGLTGSQPGLSSQSDPKKKGKERETPRLSEHEKLDDLMWVDKYEPTTEADLAVHKRKVQEIRQWLLDAFDGGPSGKLKKYRRILALTGPAGTAKTTTIRVLSRELGFEILEWRNTMDERFSRDDDFAEDMEYEGLSDKFRTFLERASSCNSIFPSTTTKPSSSRPSQAATGPRRQIILLEDLPNIAHASTQAAFHAALEAFAGVPEPGVAPLVLIVSDAGLRGEDGEDVGGAWRARGREALDIRSVLPPALLNSSCVTQIGFNPIAPTLLKRALQHLLDTHFAAAAVGAPPAKNLLNAVVESANGDIRSAIMALQFACVAEAAAPGRGGKRSRKAGGPSARVLLEAVTRREQSLALFHLLGKLLYNKRKGDPPNASAAARDIQRDKEIDARLKDPPSLPSHLKEHERRASRVDIEMLYADTPIDASLLSLYVHQNYTQYCNELDQCDAEADWLSWLDASGGEAWYQANPHHFHLLALGTLHALPSPVARRGQKAYKPAFFEVLHRERAAEDSVRDVQAWLRRHEEWRAGGWSRLNVALELGGVLGAREHAGGAAPPPGSHRLFSKMEFAREAGPLVQVDEEGDVPQDMLGDENIGFTEGAGEGEAHGGGWLEGDDIEEF</sequence>
<keyword evidence="9" id="KW-0378">Hydrolase</keyword>
<feature type="region of interest" description="Disordered" evidence="8">
    <location>
        <begin position="417"/>
        <end position="452"/>
    </location>
</feature>
<dbReference type="GO" id="GO:0000077">
    <property type="term" value="P:DNA damage checkpoint signaling"/>
    <property type="evidence" value="ECO:0007669"/>
    <property type="project" value="TreeGrafter"/>
</dbReference>
<keyword evidence="10" id="KW-1185">Reference proteome</keyword>
<dbReference type="GeneID" id="38781388"/>
<evidence type="ECO:0000313" key="10">
    <source>
        <dbReference type="Proteomes" id="UP000287166"/>
    </source>
</evidence>
<feature type="region of interest" description="Disordered" evidence="8">
    <location>
        <begin position="644"/>
        <end position="666"/>
    </location>
</feature>
<dbReference type="FunCoup" id="A0A401GQF5">
    <property type="interactions" value="497"/>
</dbReference>
<dbReference type="GO" id="GO:0016787">
    <property type="term" value="F:hydrolase activity"/>
    <property type="evidence" value="ECO:0007669"/>
    <property type="project" value="UniProtKB-KW"/>
</dbReference>
<dbReference type="Proteomes" id="UP000287166">
    <property type="component" value="Unassembled WGS sequence"/>
</dbReference>
<dbReference type="GO" id="GO:0005634">
    <property type="term" value="C:nucleus"/>
    <property type="evidence" value="ECO:0007669"/>
    <property type="project" value="UniProtKB-SubCell"/>
</dbReference>
<keyword evidence="3" id="KW-0547">Nucleotide-binding</keyword>
<feature type="compositionally biased region" description="Gly residues" evidence="8">
    <location>
        <begin position="645"/>
        <end position="658"/>
    </location>
</feature>
<keyword evidence="6" id="KW-0539">Nucleus</keyword>
<dbReference type="InterPro" id="IPR027417">
    <property type="entry name" value="P-loop_NTPase"/>
</dbReference>
<evidence type="ECO:0000313" key="9">
    <source>
        <dbReference type="EMBL" id="GBE84471.1"/>
    </source>
</evidence>
<name>A0A401GQF5_9APHY</name>
<dbReference type="OrthoDB" id="10265971at2759"/>